<evidence type="ECO:0000313" key="5">
    <source>
        <dbReference type="Proteomes" id="UP000245962"/>
    </source>
</evidence>
<comment type="caution">
    <text evidence="4">The sequence shown here is derived from an EMBL/GenBank/DDBJ whole genome shotgun (WGS) entry which is preliminary data.</text>
</comment>
<evidence type="ECO:0000259" key="3">
    <source>
        <dbReference type="Pfam" id="PF10988"/>
    </source>
</evidence>
<protein>
    <submittedName>
        <fullName evidence="4">DUF2807 domain-containing protein</fullName>
    </submittedName>
</protein>
<evidence type="ECO:0000313" key="4">
    <source>
        <dbReference type="EMBL" id="PVW14798.1"/>
    </source>
</evidence>
<organism evidence="4 5">
    <name type="scientific">Marixanthomonas spongiae</name>
    <dbReference type="NCBI Taxonomy" id="2174845"/>
    <lineage>
        <taxon>Bacteria</taxon>
        <taxon>Pseudomonadati</taxon>
        <taxon>Bacteroidota</taxon>
        <taxon>Flavobacteriia</taxon>
        <taxon>Flavobacteriales</taxon>
        <taxon>Flavobacteriaceae</taxon>
        <taxon>Marixanthomonas</taxon>
    </lineage>
</organism>
<evidence type="ECO:0000256" key="1">
    <source>
        <dbReference type="SAM" id="MobiDB-lite"/>
    </source>
</evidence>
<name>A0A2U0I120_9FLAO</name>
<gene>
    <name evidence="4" type="ORF">DDV96_09145</name>
</gene>
<reference evidence="4 5" key="1">
    <citation type="submission" date="2018-04" db="EMBL/GenBank/DDBJ databases">
        <title>Marixanthomonas spongiae HN-E44 sp. nov., isolated from a marine sponge.</title>
        <authorList>
            <person name="Luo L."/>
            <person name="Zhuang L."/>
        </authorList>
    </citation>
    <scope>NUCLEOTIDE SEQUENCE [LARGE SCALE GENOMIC DNA]</scope>
    <source>
        <strain evidence="4 5">HN-E44</strain>
    </source>
</reference>
<keyword evidence="5" id="KW-1185">Reference proteome</keyword>
<dbReference type="Gene3D" id="2.160.20.120">
    <property type="match status" value="1"/>
</dbReference>
<dbReference type="EMBL" id="QEHR01000005">
    <property type="protein sequence ID" value="PVW14798.1"/>
    <property type="molecule type" value="Genomic_DNA"/>
</dbReference>
<evidence type="ECO:0000256" key="2">
    <source>
        <dbReference type="SAM" id="SignalP"/>
    </source>
</evidence>
<dbReference type="PROSITE" id="PS51257">
    <property type="entry name" value="PROKAR_LIPOPROTEIN"/>
    <property type="match status" value="1"/>
</dbReference>
<dbReference type="Pfam" id="PF10988">
    <property type="entry name" value="DUF2807"/>
    <property type="match status" value="1"/>
</dbReference>
<feature type="chain" id="PRO_5015736458" evidence="2">
    <location>
        <begin position="19"/>
        <end position="241"/>
    </location>
</feature>
<keyword evidence="2" id="KW-0732">Signal</keyword>
<dbReference type="AlphaFoldDB" id="A0A2U0I120"/>
<proteinExistence type="predicted"/>
<feature type="signal peptide" evidence="2">
    <location>
        <begin position="1"/>
        <end position="18"/>
    </location>
</feature>
<accession>A0A2U0I120</accession>
<sequence length="241" mass="25215">MKPIHAILLVLIAGVSTACQFDINLGQTNGNGNVVTEERPASEPFNAVRGSAGLDVFLTQGDEQKIVVEADENLVDIIETEIIDGKLKIKTKENIGRSKAKKVYVTYTELNTIEASSGADVIGNSVVESEQLTLDCSSGADLEVEVFSKYLIAETSSGADLKVSGKATNLDASASSGSDLNAKDLLVINCTADVSSGADITVNVKEKLVSETSSGGDVHYYGNPGNVSQNESKSGGGTHKM</sequence>
<dbReference type="RefSeq" id="WP_116694450.1">
    <property type="nucleotide sequence ID" value="NZ_QEHR01000005.1"/>
</dbReference>
<feature type="domain" description="Putative auto-transporter adhesin head GIN" evidence="3">
    <location>
        <begin position="44"/>
        <end position="224"/>
    </location>
</feature>
<feature type="region of interest" description="Disordered" evidence="1">
    <location>
        <begin position="213"/>
        <end position="241"/>
    </location>
</feature>
<dbReference type="OrthoDB" id="5585143at2"/>
<dbReference type="Proteomes" id="UP000245962">
    <property type="component" value="Unassembled WGS sequence"/>
</dbReference>
<dbReference type="InterPro" id="IPR021255">
    <property type="entry name" value="DUF2807"/>
</dbReference>